<name>A0A518G3L9_9BACT</name>
<organism evidence="1 2">
    <name type="scientific">Aureliella helgolandensis</name>
    <dbReference type="NCBI Taxonomy" id="2527968"/>
    <lineage>
        <taxon>Bacteria</taxon>
        <taxon>Pseudomonadati</taxon>
        <taxon>Planctomycetota</taxon>
        <taxon>Planctomycetia</taxon>
        <taxon>Pirellulales</taxon>
        <taxon>Pirellulaceae</taxon>
        <taxon>Aureliella</taxon>
    </lineage>
</organism>
<dbReference type="KEGG" id="ahel:Q31a_14350"/>
<protein>
    <submittedName>
        <fullName evidence="1">Uncharacterized protein</fullName>
    </submittedName>
</protein>
<gene>
    <name evidence="1" type="ORF">Q31a_14350</name>
</gene>
<proteinExistence type="predicted"/>
<evidence type="ECO:0000313" key="1">
    <source>
        <dbReference type="EMBL" id="QDV23139.1"/>
    </source>
</evidence>
<reference evidence="1 2" key="1">
    <citation type="submission" date="2019-02" db="EMBL/GenBank/DDBJ databases">
        <title>Deep-cultivation of Planctomycetes and their phenomic and genomic characterization uncovers novel biology.</title>
        <authorList>
            <person name="Wiegand S."/>
            <person name="Jogler M."/>
            <person name="Boedeker C."/>
            <person name="Pinto D."/>
            <person name="Vollmers J."/>
            <person name="Rivas-Marin E."/>
            <person name="Kohn T."/>
            <person name="Peeters S.H."/>
            <person name="Heuer A."/>
            <person name="Rast P."/>
            <person name="Oberbeckmann S."/>
            <person name="Bunk B."/>
            <person name="Jeske O."/>
            <person name="Meyerdierks A."/>
            <person name="Storesund J.E."/>
            <person name="Kallscheuer N."/>
            <person name="Luecker S."/>
            <person name="Lage O.M."/>
            <person name="Pohl T."/>
            <person name="Merkel B.J."/>
            <person name="Hornburger P."/>
            <person name="Mueller R.-W."/>
            <person name="Bruemmer F."/>
            <person name="Labrenz M."/>
            <person name="Spormann A.M."/>
            <person name="Op den Camp H."/>
            <person name="Overmann J."/>
            <person name="Amann R."/>
            <person name="Jetten M.S.M."/>
            <person name="Mascher T."/>
            <person name="Medema M.H."/>
            <person name="Devos D.P."/>
            <person name="Kaster A.-K."/>
            <person name="Ovreas L."/>
            <person name="Rohde M."/>
            <person name="Galperin M.Y."/>
            <person name="Jogler C."/>
        </authorList>
    </citation>
    <scope>NUCLEOTIDE SEQUENCE [LARGE SCALE GENOMIC DNA]</scope>
    <source>
        <strain evidence="1 2">Q31a</strain>
    </source>
</reference>
<dbReference type="Proteomes" id="UP000318017">
    <property type="component" value="Chromosome"/>
</dbReference>
<evidence type="ECO:0000313" key="2">
    <source>
        <dbReference type="Proteomes" id="UP000318017"/>
    </source>
</evidence>
<keyword evidence="2" id="KW-1185">Reference proteome</keyword>
<dbReference type="AlphaFoldDB" id="A0A518G3L9"/>
<sequence>MWGGGAWSACALMPRHEKTQTIAGLGLIGIGKWGVINPRLSHFGALGATVQTRAADGRGVLMLNHIQPLTGLRRPLKQPLALAFFLANLGTALADLEARIAFANYVDTTTTPHNLAIRVTKFKSADRGNNFHGLKPYLPVQIETALRPKIGHPSGNQHLTQSV</sequence>
<accession>A0A518G3L9</accession>
<dbReference type="EMBL" id="CP036298">
    <property type="protein sequence ID" value="QDV23139.1"/>
    <property type="molecule type" value="Genomic_DNA"/>
</dbReference>